<evidence type="ECO:0000259" key="11">
    <source>
        <dbReference type="Pfam" id="PF04413"/>
    </source>
</evidence>
<accession>A0ABT3SUV6</accession>
<comment type="subcellular location">
    <subcellularLocation>
        <location evidence="1">Cell envelope</location>
    </subcellularLocation>
    <subcellularLocation>
        <location evidence="9">Cell membrane</location>
    </subcellularLocation>
</comment>
<gene>
    <name evidence="12" type="ORF">EYC87_09195</name>
</gene>
<dbReference type="NCBIfam" id="NF004388">
    <property type="entry name" value="PRK05749.1-4"/>
    <property type="match status" value="1"/>
</dbReference>
<dbReference type="Pfam" id="PF00534">
    <property type="entry name" value="Glycos_transf_1"/>
    <property type="match status" value="1"/>
</dbReference>
<comment type="similarity">
    <text evidence="9">Belongs to the glycosyltransferase group 1 family.</text>
</comment>
<evidence type="ECO:0000256" key="5">
    <source>
        <dbReference type="ARBA" id="ARBA00022519"/>
    </source>
</evidence>
<evidence type="ECO:0000256" key="2">
    <source>
        <dbReference type="ARBA" id="ARBA00004713"/>
    </source>
</evidence>
<proteinExistence type="inferred from homology"/>
<dbReference type="Pfam" id="PF04413">
    <property type="entry name" value="Glycos_transf_N"/>
    <property type="match status" value="1"/>
</dbReference>
<dbReference type="EC" id="2.4.99.12" evidence="3 9"/>
<keyword evidence="9" id="KW-0448">Lipopolysaccharide biosynthesis</keyword>
<evidence type="ECO:0000313" key="12">
    <source>
        <dbReference type="EMBL" id="MCX2973751.1"/>
    </source>
</evidence>
<dbReference type="Gene3D" id="3.40.50.11720">
    <property type="entry name" value="3-Deoxy-D-manno-octulosonic-acid transferase, N-terminal domain"/>
    <property type="match status" value="1"/>
</dbReference>
<dbReference type="Proteomes" id="UP001143307">
    <property type="component" value="Unassembled WGS sequence"/>
</dbReference>
<keyword evidence="13" id="KW-1185">Reference proteome</keyword>
<keyword evidence="9" id="KW-0812">Transmembrane</keyword>
<reference evidence="12" key="1">
    <citation type="submission" date="2019-02" db="EMBL/GenBank/DDBJ databases">
        <authorList>
            <person name="Li S.-H."/>
        </authorList>
    </citation>
    <scope>NUCLEOTIDE SEQUENCE</scope>
    <source>
        <strain evidence="12">IMCC8485</strain>
    </source>
</reference>
<evidence type="ECO:0000256" key="3">
    <source>
        <dbReference type="ARBA" id="ARBA00012621"/>
    </source>
</evidence>
<dbReference type="Gene3D" id="3.40.50.2000">
    <property type="entry name" value="Glycogen Phosphorylase B"/>
    <property type="match status" value="1"/>
</dbReference>
<dbReference type="SUPFAM" id="SSF53756">
    <property type="entry name" value="UDP-Glycosyltransferase/glycogen phosphorylase"/>
    <property type="match status" value="1"/>
</dbReference>
<dbReference type="InterPro" id="IPR007507">
    <property type="entry name" value="Glycos_transf_N"/>
</dbReference>
<evidence type="ECO:0000256" key="7">
    <source>
        <dbReference type="ARBA" id="ARBA00031445"/>
    </source>
</evidence>
<organism evidence="12 13">
    <name type="scientific">Candidatus Seongchinamella marina</name>
    <dbReference type="NCBI Taxonomy" id="2518990"/>
    <lineage>
        <taxon>Bacteria</taxon>
        <taxon>Pseudomonadati</taxon>
        <taxon>Pseudomonadota</taxon>
        <taxon>Gammaproteobacteria</taxon>
        <taxon>Cellvibrionales</taxon>
        <taxon>Halieaceae</taxon>
        <taxon>Seongchinamella</taxon>
    </lineage>
</organism>
<feature type="domain" description="Glycosyl transferase family 1" evidence="10">
    <location>
        <begin position="302"/>
        <end position="403"/>
    </location>
</feature>
<keyword evidence="9" id="KW-0472">Membrane</keyword>
<dbReference type="GO" id="GO:0016740">
    <property type="term" value="F:transferase activity"/>
    <property type="evidence" value="ECO:0007669"/>
    <property type="project" value="UniProtKB-KW"/>
</dbReference>
<keyword evidence="9" id="KW-1133">Transmembrane helix</keyword>
<comment type="catalytic activity">
    <reaction evidence="8 9">
        <text>lipid IVA (E. coli) + CMP-3-deoxy-beta-D-manno-octulosonate = alpha-Kdo-(2-&gt;6)-lipid IVA (E. coli) + CMP + H(+)</text>
        <dbReference type="Rhea" id="RHEA:28066"/>
        <dbReference type="ChEBI" id="CHEBI:15378"/>
        <dbReference type="ChEBI" id="CHEBI:58603"/>
        <dbReference type="ChEBI" id="CHEBI:60364"/>
        <dbReference type="ChEBI" id="CHEBI:60377"/>
        <dbReference type="ChEBI" id="CHEBI:85987"/>
        <dbReference type="EC" id="2.4.99.12"/>
    </reaction>
</comment>
<sequence>MELFMRYLYSALFYLLLPIIVVRMLWRSRKAPAYRRRLAERFGFFHGPDSVASDKVIWVHAVSVGETLAVAPLIEELLDTCPQHQLVVTTTTPTGSERVEALFGDRVFHVYSPWDMPGAVRRFLSRVRPGLLLVMETELWPNMLHYTHRSGCGIVLGNARLSARSAQGYSRLTSLTRDMLQQLDVVACQSEADGERLVTLGLPRPRLQVTGSIKFDIDIDENLRAEVGALKQSLDRPVLLGSSTHASEEAIILDAFAIARQSIPDLLCLLVPRHPERFESVYQLCLARGLMTARRSMGERVSEGHQVLLGDTMGELRLLSGLASVCVIGGSFIEHGGQNVLEAAAWGVPVISGPHMHNFTEITERLTSAGAMSKLNGADELAPAVQSLLEDASRQAAMGAAGEAVIAANRGARDRLLALIKEQLGGA</sequence>
<dbReference type="InterPro" id="IPR038107">
    <property type="entry name" value="Glycos_transf_N_sf"/>
</dbReference>
<evidence type="ECO:0000256" key="4">
    <source>
        <dbReference type="ARBA" id="ARBA00019077"/>
    </source>
</evidence>
<keyword evidence="5" id="KW-0997">Cell inner membrane</keyword>
<protein>
    <recommendedName>
        <fullName evidence="4 9">3-deoxy-D-manno-octulosonic acid transferase</fullName>
        <shortName evidence="9">Kdo transferase</shortName>
        <ecNumber evidence="3 9">2.4.99.12</ecNumber>
    </recommendedName>
    <alternativeName>
        <fullName evidence="7 9">Lipid IV(A) 3-deoxy-D-manno-octulosonic acid transferase</fullName>
    </alternativeName>
</protein>
<dbReference type="InterPro" id="IPR001296">
    <property type="entry name" value="Glyco_trans_1"/>
</dbReference>
<comment type="function">
    <text evidence="9">Involved in lipopolysaccharide (LPS) biosynthesis. Catalyzes the transfer of 3-deoxy-D-manno-octulosonate (Kdo) residue(s) from CMP-Kdo to lipid IV(A), the tetraacyldisaccharide-1,4'-bisphosphate precursor of lipid A.</text>
</comment>
<evidence type="ECO:0000256" key="8">
    <source>
        <dbReference type="ARBA" id="ARBA00049183"/>
    </source>
</evidence>
<evidence type="ECO:0000256" key="6">
    <source>
        <dbReference type="ARBA" id="ARBA00022679"/>
    </source>
</evidence>
<keyword evidence="6 9" id="KW-0808">Transferase</keyword>
<dbReference type="PANTHER" id="PTHR42755:SF1">
    <property type="entry name" value="3-DEOXY-D-MANNO-OCTULOSONIC ACID TRANSFERASE, MITOCHONDRIAL-RELATED"/>
    <property type="match status" value="1"/>
</dbReference>
<comment type="pathway">
    <text evidence="2 9">Bacterial outer membrane biogenesis; LPS core biosynthesis.</text>
</comment>
<keyword evidence="9" id="KW-1003">Cell membrane</keyword>
<evidence type="ECO:0000259" key="10">
    <source>
        <dbReference type="Pfam" id="PF00534"/>
    </source>
</evidence>
<name>A0ABT3SUV6_9GAMM</name>
<evidence type="ECO:0000313" key="13">
    <source>
        <dbReference type="Proteomes" id="UP001143307"/>
    </source>
</evidence>
<comment type="caution">
    <text evidence="12">The sequence shown here is derived from an EMBL/GenBank/DDBJ whole genome shotgun (WGS) entry which is preliminary data.</text>
</comment>
<dbReference type="PANTHER" id="PTHR42755">
    <property type="entry name" value="3-DEOXY-MANNO-OCTULOSONATE CYTIDYLYLTRANSFERASE"/>
    <property type="match status" value="1"/>
</dbReference>
<dbReference type="EMBL" id="SHNP01000003">
    <property type="protein sequence ID" value="MCX2973751.1"/>
    <property type="molecule type" value="Genomic_DNA"/>
</dbReference>
<feature type="transmembrane region" description="Helical" evidence="9">
    <location>
        <begin position="6"/>
        <end position="26"/>
    </location>
</feature>
<feature type="domain" description="3-deoxy-D-manno-octulosonic-acid transferase N-terminal" evidence="11">
    <location>
        <begin position="37"/>
        <end position="217"/>
    </location>
</feature>
<evidence type="ECO:0000256" key="1">
    <source>
        <dbReference type="ARBA" id="ARBA00004196"/>
    </source>
</evidence>
<dbReference type="InterPro" id="IPR039901">
    <property type="entry name" value="Kdotransferase"/>
</dbReference>
<evidence type="ECO:0000256" key="9">
    <source>
        <dbReference type="RuleBase" id="RU365103"/>
    </source>
</evidence>